<keyword evidence="2" id="KW-1185">Reference proteome</keyword>
<evidence type="ECO:0000313" key="2">
    <source>
        <dbReference type="Proteomes" id="UP001209878"/>
    </source>
</evidence>
<organism evidence="1 2">
    <name type="scientific">Ridgeia piscesae</name>
    <name type="common">Tubeworm</name>
    <dbReference type="NCBI Taxonomy" id="27915"/>
    <lineage>
        <taxon>Eukaryota</taxon>
        <taxon>Metazoa</taxon>
        <taxon>Spiralia</taxon>
        <taxon>Lophotrochozoa</taxon>
        <taxon>Annelida</taxon>
        <taxon>Polychaeta</taxon>
        <taxon>Sedentaria</taxon>
        <taxon>Canalipalpata</taxon>
        <taxon>Sabellida</taxon>
        <taxon>Siboglinidae</taxon>
        <taxon>Ridgeia</taxon>
    </lineage>
</organism>
<accession>A0AAD9JYG4</accession>
<reference evidence="1" key="1">
    <citation type="journal article" date="2023" name="Mol. Biol. Evol.">
        <title>Third-Generation Sequencing Reveals the Adaptive Role of the Epigenome in Three Deep-Sea Polychaetes.</title>
        <authorList>
            <person name="Perez M."/>
            <person name="Aroh O."/>
            <person name="Sun Y."/>
            <person name="Lan Y."/>
            <person name="Juniper S.K."/>
            <person name="Young C.R."/>
            <person name="Angers B."/>
            <person name="Qian P.Y."/>
        </authorList>
    </citation>
    <scope>NUCLEOTIDE SEQUENCE</scope>
    <source>
        <strain evidence="1">R07B-5</strain>
    </source>
</reference>
<comment type="caution">
    <text evidence="1">The sequence shown here is derived from an EMBL/GenBank/DDBJ whole genome shotgun (WGS) entry which is preliminary data.</text>
</comment>
<protein>
    <submittedName>
        <fullName evidence="1">Uncharacterized protein</fullName>
    </submittedName>
</protein>
<dbReference type="Proteomes" id="UP001209878">
    <property type="component" value="Unassembled WGS sequence"/>
</dbReference>
<dbReference type="EMBL" id="JAODUO010001573">
    <property type="protein sequence ID" value="KAK2161569.1"/>
    <property type="molecule type" value="Genomic_DNA"/>
</dbReference>
<gene>
    <name evidence="1" type="ORF">NP493_1573g00003</name>
</gene>
<evidence type="ECO:0000313" key="1">
    <source>
        <dbReference type="EMBL" id="KAK2161569.1"/>
    </source>
</evidence>
<proteinExistence type="predicted"/>
<sequence length="73" mass="8641">MTTRAMIQESTPRLPMQPYQPIRWNTYMKGHVFFVWAIKIKPKTNVRINASCVSSNIPRNYMSYDWLGVHLLL</sequence>
<name>A0AAD9JYG4_RIDPI</name>
<dbReference type="AlphaFoldDB" id="A0AAD9JYG4"/>